<name>A0A2M6XB78_9BACT</name>
<dbReference type="NCBIfam" id="TIGR02532">
    <property type="entry name" value="IV_pilin_GFxxxE"/>
    <property type="match status" value="1"/>
</dbReference>
<gene>
    <name evidence="2" type="ORF">COT66_00800</name>
</gene>
<protein>
    <recommendedName>
        <fullName evidence="4">Prepilin-type cleavage/methylation domain-containing protein</fullName>
    </recommendedName>
</protein>
<dbReference type="Pfam" id="PF07963">
    <property type="entry name" value="N_methyl"/>
    <property type="match status" value="1"/>
</dbReference>
<sequence length="33" mass="3495">MKKGFTLVEMLIVIAIIGVLAVAVLSAINPIEQ</sequence>
<reference evidence="3" key="1">
    <citation type="submission" date="2017-09" db="EMBL/GenBank/DDBJ databases">
        <title>Depth-based differentiation of microbial function through sediment-hosted aquifers and enrichment of novel symbionts in the deep terrestrial subsurface.</title>
        <authorList>
            <person name="Probst A.J."/>
            <person name="Ladd B."/>
            <person name="Jarett J.K."/>
            <person name="Geller-Mcgrath D.E."/>
            <person name="Sieber C.M.K."/>
            <person name="Emerson J.B."/>
            <person name="Anantharaman K."/>
            <person name="Thomas B.C."/>
            <person name="Malmstrom R."/>
            <person name="Stieglmeier M."/>
            <person name="Klingl A."/>
            <person name="Woyke T."/>
            <person name="Ryan C.M."/>
            <person name="Banfield J.F."/>
        </authorList>
    </citation>
    <scope>NUCLEOTIDE SEQUENCE [LARGE SCALE GENOMIC DNA]</scope>
</reference>
<evidence type="ECO:0000313" key="2">
    <source>
        <dbReference type="EMBL" id="PIU02330.1"/>
    </source>
</evidence>
<keyword evidence="1" id="KW-0812">Transmembrane</keyword>
<organism evidence="2 3">
    <name type="scientific">Candidatus Shapirobacteria bacterium CG09_land_8_20_14_0_10_49_15</name>
    <dbReference type="NCBI Taxonomy" id="1974482"/>
    <lineage>
        <taxon>Bacteria</taxon>
        <taxon>Candidatus Shapironibacteriota</taxon>
    </lineage>
</organism>
<dbReference type="AlphaFoldDB" id="A0A2M6XB78"/>
<dbReference type="InterPro" id="IPR012902">
    <property type="entry name" value="N_methyl_site"/>
</dbReference>
<feature type="non-terminal residue" evidence="2">
    <location>
        <position position="33"/>
    </location>
</feature>
<evidence type="ECO:0000256" key="1">
    <source>
        <dbReference type="SAM" id="Phobius"/>
    </source>
</evidence>
<dbReference type="Proteomes" id="UP000231214">
    <property type="component" value="Unassembled WGS sequence"/>
</dbReference>
<keyword evidence="1" id="KW-1133">Transmembrane helix</keyword>
<evidence type="ECO:0000313" key="3">
    <source>
        <dbReference type="Proteomes" id="UP000231214"/>
    </source>
</evidence>
<feature type="transmembrane region" description="Helical" evidence="1">
    <location>
        <begin position="7"/>
        <end position="28"/>
    </location>
</feature>
<dbReference type="SUPFAM" id="SSF54523">
    <property type="entry name" value="Pili subunits"/>
    <property type="match status" value="1"/>
</dbReference>
<dbReference type="EMBL" id="PEZK01000014">
    <property type="protein sequence ID" value="PIU02330.1"/>
    <property type="molecule type" value="Genomic_DNA"/>
</dbReference>
<proteinExistence type="predicted"/>
<accession>A0A2M6XB78</accession>
<evidence type="ECO:0008006" key="4">
    <source>
        <dbReference type="Google" id="ProtNLM"/>
    </source>
</evidence>
<dbReference type="PROSITE" id="PS00409">
    <property type="entry name" value="PROKAR_NTER_METHYL"/>
    <property type="match status" value="1"/>
</dbReference>
<dbReference type="Gene3D" id="3.30.700.10">
    <property type="entry name" value="Glycoprotein, Type 4 Pilin"/>
    <property type="match status" value="1"/>
</dbReference>
<comment type="caution">
    <text evidence="2">The sequence shown here is derived from an EMBL/GenBank/DDBJ whole genome shotgun (WGS) entry which is preliminary data.</text>
</comment>
<keyword evidence="1" id="KW-0472">Membrane</keyword>
<dbReference type="InterPro" id="IPR045584">
    <property type="entry name" value="Pilin-like"/>
</dbReference>